<dbReference type="Proteomes" id="UP000184275">
    <property type="component" value="Unassembled WGS sequence"/>
</dbReference>
<sequence>MAIPAWTEVSCTIGNEQYKNLDSTKLTLQIFSENKSIELNKGIYVFSGVYEVMTIQDARKRERYHNGYKTVCEDENDFCFFYIETDACVFLKPVSF</sequence>
<name>A0A1M6R447_9BACT</name>
<dbReference type="EMBL" id="FRAW01000003">
    <property type="protein sequence ID" value="SHK27180.1"/>
    <property type="molecule type" value="Genomic_DNA"/>
</dbReference>
<evidence type="ECO:0000313" key="2">
    <source>
        <dbReference type="Proteomes" id="UP000184275"/>
    </source>
</evidence>
<organism evidence="1 2">
    <name type="scientific">Fibrobacter intestinalis</name>
    <dbReference type="NCBI Taxonomy" id="28122"/>
    <lineage>
        <taxon>Bacteria</taxon>
        <taxon>Pseudomonadati</taxon>
        <taxon>Fibrobacterota</taxon>
        <taxon>Fibrobacteria</taxon>
        <taxon>Fibrobacterales</taxon>
        <taxon>Fibrobacteraceae</taxon>
        <taxon>Fibrobacter</taxon>
    </lineage>
</organism>
<reference evidence="2" key="1">
    <citation type="submission" date="2016-11" db="EMBL/GenBank/DDBJ databases">
        <authorList>
            <person name="Varghese N."/>
            <person name="Submissions S."/>
        </authorList>
    </citation>
    <scope>NUCLEOTIDE SEQUENCE [LARGE SCALE GENOMIC DNA]</scope>
    <source>
        <strain evidence="2">UWOS</strain>
    </source>
</reference>
<keyword evidence="2" id="KW-1185">Reference proteome</keyword>
<proteinExistence type="predicted"/>
<evidence type="ECO:0000313" key="1">
    <source>
        <dbReference type="EMBL" id="SHK27180.1"/>
    </source>
</evidence>
<accession>A0A1M6R447</accession>
<dbReference type="AlphaFoldDB" id="A0A1M6R447"/>
<gene>
    <name evidence="1" type="ORF">SAMN05720469_103102</name>
</gene>
<protein>
    <submittedName>
        <fullName evidence="1">Uncharacterized protein</fullName>
    </submittedName>
</protein>